<feature type="compositionally biased region" description="Basic and acidic residues" evidence="1">
    <location>
        <begin position="661"/>
        <end position="673"/>
    </location>
</feature>
<name>A0AA97J3X0_EUBMA</name>
<evidence type="ECO:0000313" key="3">
    <source>
        <dbReference type="Proteomes" id="UP001190640"/>
    </source>
</evidence>
<sequence length="829" mass="91518">MEEGDGGRNGDSLFSLELLLESARVEPHLLPSPLPASGPFRPAVALRLLDFPTLLVRAPHCVAGPLVPFGRGKSCLFRLRPSALRGLLRRSPLHALLLALPPTAGPARLLGSCSVSLAAAAEELLVGTGPGGRRGRFPLRDLMGERVGDLGLSYRLSNLGCTLLGHLGEGEASGEPHKEDPQPLTSLDTQGKRGQSLEFIHEVEEDQESAPESGSWGLPNDTGCEDVARELFCPPPMYYNCPVEDCCPAPKASGPVTVAKLQESIQKEEHALPSAMPVKEESSRSGQEASPSPQNLINPQQLRQTLSQLPLLNALLVELSLLNNQTLQPVPSAVHPQLAWLYQNVEESPQTSPPRVKSVSPTQEDKKTYHKERGRSPTLMLRRNRPENLKCISPSFQRTWTGLKASVYETKGSPEKNSKENSPPRRKLTYGMTNTLRLRLQQTNPGMLKVHEKREHRRKKKANVFMKGSTSLVKGKILRCSPERHPKSGSAHSEERGISDQNVQFNENIETLIQCSIEQDCSTTRKEVTSDVQNSVAGGHVKSRENIKERCPFKRIGSGYKERRLKVHLPRVSLQDTDILENTIDTEGEKCVQDKDCKISVLQTPSQSNNIESHHECENSIDVIASCENGGYSEDFTNADSSSFEAPPSISELLLVNQKPSHSDTDSDSKISEKSLTSESISSLFPIPSSVSPVQHLKKTNPLKSSDQNTGDQYKYIDDNSSPSRTQKEELSDQQIKKQENKDLQTFKGKQVSSNLNSRGSQGQSEEKSLSLRTSQVSSYMPSNMSNLSELESNTSYKEEEDGFEMTEITNQYKHVSELVVNKLPGYTM</sequence>
<feature type="region of interest" description="Disordered" evidence="1">
    <location>
        <begin position="170"/>
        <end position="193"/>
    </location>
</feature>
<feature type="compositionally biased region" description="Polar residues" evidence="1">
    <location>
        <begin position="183"/>
        <end position="193"/>
    </location>
</feature>
<dbReference type="GO" id="GO:0051256">
    <property type="term" value="P:mitotic spindle midzone assembly"/>
    <property type="evidence" value="ECO:0007669"/>
    <property type="project" value="TreeGrafter"/>
</dbReference>
<feature type="region of interest" description="Disordered" evidence="1">
    <location>
        <begin position="408"/>
        <end position="428"/>
    </location>
</feature>
<dbReference type="InterPro" id="IPR039302">
    <property type="entry name" value="MAP10"/>
</dbReference>
<feature type="region of interest" description="Disordered" evidence="1">
    <location>
        <begin position="346"/>
        <end position="374"/>
    </location>
</feature>
<dbReference type="GO" id="GO:0031122">
    <property type="term" value="P:cytoplasmic microtubule organization"/>
    <property type="evidence" value="ECO:0007669"/>
    <property type="project" value="TreeGrafter"/>
</dbReference>
<dbReference type="GO" id="GO:0005881">
    <property type="term" value="C:cytoplasmic microtubule"/>
    <property type="evidence" value="ECO:0007669"/>
    <property type="project" value="TreeGrafter"/>
</dbReference>
<dbReference type="PANTHER" id="PTHR21831">
    <property type="entry name" value="MICROTUBULE-ASSOCIATED PROTEIN 10"/>
    <property type="match status" value="1"/>
</dbReference>
<dbReference type="CTD" id="54627"/>
<evidence type="ECO:0000313" key="4">
    <source>
        <dbReference type="RefSeq" id="XP_054830932.1"/>
    </source>
</evidence>
<organism evidence="3 4">
    <name type="scientific">Eublepharis macularius</name>
    <name type="common">Leopard gecko</name>
    <name type="synonym">Cyrtodactylus macularius</name>
    <dbReference type="NCBI Taxonomy" id="481883"/>
    <lineage>
        <taxon>Eukaryota</taxon>
        <taxon>Metazoa</taxon>
        <taxon>Chordata</taxon>
        <taxon>Craniata</taxon>
        <taxon>Vertebrata</taxon>
        <taxon>Euteleostomi</taxon>
        <taxon>Lepidosauria</taxon>
        <taxon>Squamata</taxon>
        <taxon>Bifurcata</taxon>
        <taxon>Gekkota</taxon>
        <taxon>Eublepharidae</taxon>
        <taxon>Eublepharinae</taxon>
        <taxon>Eublepharis</taxon>
    </lineage>
</organism>
<evidence type="ECO:0000256" key="1">
    <source>
        <dbReference type="SAM" id="MobiDB-lite"/>
    </source>
</evidence>
<reference evidence="4" key="1">
    <citation type="submission" date="2025-08" db="UniProtKB">
        <authorList>
            <consortium name="RefSeq"/>
        </authorList>
    </citation>
    <scope>IDENTIFICATION</scope>
    <source>
        <tissue evidence="4">Blood</tissue>
    </source>
</reference>
<dbReference type="GeneID" id="129326661"/>
<feature type="region of interest" description="Disordered" evidence="1">
    <location>
        <begin position="658"/>
        <end position="802"/>
    </location>
</feature>
<dbReference type="Pfam" id="PF14924">
    <property type="entry name" value="MAP10_N"/>
    <property type="match status" value="1"/>
</dbReference>
<gene>
    <name evidence="4" type="primary">MAP10</name>
</gene>
<feature type="compositionally biased region" description="Low complexity" evidence="1">
    <location>
        <begin position="783"/>
        <end position="796"/>
    </location>
</feature>
<proteinExistence type="predicted"/>
<feature type="domain" description="Microtubule-associated protein 10 C-terminal" evidence="2">
    <location>
        <begin position="230"/>
        <end position="828"/>
    </location>
</feature>
<dbReference type="GO" id="GO:0030496">
    <property type="term" value="C:midbody"/>
    <property type="evidence" value="ECO:0007669"/>
    <property type="project" value="TreeGrafter"/>
</dbReference>
<feature type="compositionally biased region" description="Low complexity" evidence="1">
    <location>
        <begin position="674"/>
        <end position="684"/>
    </location>
</feature>
<feature type="compositionally biased region" description="Polar residues" evidence="1">
    <location>
        <begin position="702"/>
        <end position="712"/>
    </location>
</feature>
<dbReference type="GO" id="GO:0097431">
    <property type="term" value="C:mitotic spindle pole"/>
    <property type="evidence" value="ECO:0007669"/>
    <property type="project" value="TreeGrafter"/>
</dbReference>
<dbReference type="PANTHER" id="PTHR21831:SF2">
    <property type="entry name" value="MICROTUBULE-ASSOCIATED PROTEIN 10"/>
    <property type="match status" value="1"/>
</dbReference>
<feature type="compositionally biased region" description="Polar residues" evidence="1">
    <location>
        <begin position="284"/>
        <end position="296"/>
    </location>
</feature>
<feature type="compositionally biased region" description="Basic and acidic residues" evidence="1">
    <location>
        <begin position="726"/>
        <end position="745"/>
    </location>
</feature>
<keyword evidence="3" id="KW-1185">Reference proteome</keyword>
<dbReference type="GO" id="GO:0008017">
    <property type="term" value="F:microtubule binding"/>
    <property type="evidence" value="ECO:0007669"/>
    <property type="project" value="InterPro"/>
</dbReference>
<evidence type="ECO:0000259" key="2">
    <source>
        <dbReference type="Pfam" id="PF14925"/>
    </source>
</evidence>
<dbReference type="AlphaFoldDB" id="A0AA97J3X0"/>
<dbReference type="InterPro" id="IPR026679">
    <property type="entry name" value="MAP10_C-term"/>
</dbReference>
<dbReference type="Proteomes" id="UP001190640">
    <property type="component" value="Chromosome 1"/>
</dbReference>
<dbReference type="RefSeq" id="XP_054830932.1">
    <property type="nucleotide sequence ID" value="XM_054974957.1"/>
</dbReference>
<dbReference type="GO" id="GO:0005813">
    <property type="term" value="C:centrosome"/>
    <property type="evidence" value="ECO:0007669"/>
    <property type="project" value="TreeGrafter"/>
</dbReference>
<feature type="compositionally biased region" description="Basic and acidic residues" evidence="1">
    <location>
        <begin position="412"/>
        <end position="423"/>
    </location>
</feature>
<protein>
    <submittedName>
        <fullName evidence="4">Microtubule-associated protein 10</fullName>
    </submittedName>
</protein>
<accession>A0AA97J3X0</accession>
<dbReference type="GO" id="GO:0032467">
    <property type="term" value="P:positive regulation of cytokinesis"/>
    <property type="evidence" value="ECO:0007669"/>
    <property type="project" value="TreeGrafter"/>
</dbReference>
<feature type="region of interest" description="Disordered" evidence="1">
    <location>
        <begin position="268"/>
        <end position="296"/>
    </location>
</feature>
<dbReference type="Pfam" id="PF14925">
    <property type="entry name" value="HPHLAWLY"/>
    <property type="match status" value="1"/>
</dbReference>
<feature type="compositionally biased region" description="Polar residues" evidence="1">
    <location>
        <begin position="751"/>
        <end position="764"/>
    </location>
</feature>
<feature type="compositionally biased region" description="Polar residues" evidence="1">
    <location>
        <begin position="771"/>
        <end position="782"/>
    </location>
</feature>
<dbReference type="GO" id="GO:1990023">
    <property type="term" value="C:mitotic spindle midzone"/>
    <property type="evidence" value="ECO:0007669"/>
    <property type="project" value="TreeGrafter"/>
</dbReference>
<dbReference type="KEGG" id="emc:129326661"/>